<dbReference type="Pfam" id="PF04503">
    <property type="entry name" value="SSDP"/>
    <property type="match status" value="1"/>
</dbReference>
<dbReference type="AlphaFoldDB" id="A0A8B7Z634"/>
<keyword evidence="3" id="KW-0539">Nucleus</keyword>
<feature type="compositionally biased region" description="Pro residues" evidence="4">
    <location>
        <begin position="159"/>
        <end position="169"/>
    </location>
</feature>
<feature type="compositionally biased region" description="Polar residues" evidence="4">
    <location>
        <begin position="437"/>
        <end position="449"/>
    </location>
</feature>
<feature type="region of interest" description="Disordered" evidence="4">
    <location>
        <begin position="1"/>
        <end position="20"/>
    </location>
</feature>
<accession>A0A8B7Z634</accession>
<evidence type="ECO:0000256" key="2">
    <source>
        <dbReference type="ARBA" id="ARBA00023125"/>
    </source>
</evidence>
<feature type="compositionally biased region" description="Low complexity" evidence="4">
    <location>
        <begin position="367"/>
        <end position="385"/>
    </location>
</feature>
<dbReference type="GO" id="GO:0003697">
    <property type="term" value="F:single-stranded DNA binding"/>
    <property type="evidence" value="ECO:0007669"/>
    <property type="project" value="InterPro"/>
</dbReference>
<dbReference type="Proteomes" id="UP000694845">
    <property type="component" value="Unplaced"/>
</dbReference>
<proteinExistence type="predicted"/>
<dbReference type="PANTHER" id="PTHR12610:SF12">
    <property type="entry name" value="SEQUENCE-SPECIFIC SINGLE-STRANDED DNA-BINDING PROTEIN, ISOFORM D"/>
    <property type="match status" value="1"/>
</dbReference>
<keyword evidence="2" id="KW-0238">DNA-binding</keyword>
<sequence length="482" mass="51919">MTVQLPSMFPKGKGSTVPSDSQAREKLALYVYEYLLHVGAQKSAQTFLSETPQIRWEKNITLGEPPGFLHSWWCVFWDLYCAAPERRETCEHSSEAKAFHDYKQPGSKLLKSGMIPHSPSERGRPNPHLDVNGEQPVAPFLHKSGAAPSPVLGQMPPNDGMPPSGPMPPGFFQQLPPHHMDGNQLSPHPMDMNQPFMSPRYSGPRGGPVRMPGSQPPPGGIPNSQGMMPNSMDPTRPGFFAVKKEGHPSMGGPMPRMNHPRMPMQPNGSFSPQNYGGGMRPPPGSMPGGMPLPMPGGRPWNPNTSTVNYSRASPGGFVGPPGSGGPPGTPIMPSPQGTPQAMSSDRRMSQGSSRRDSTNSGDNMYTMMKPVPGGNMGPGNFPMGSGPDGPMPMGSQDIPPVMNGEMDGMPKSSPASNQGPGGPGTPREDNGDMSGQLFPNFQDNDQNESAAILKIKEKMEEEAKRFEKETPGEHPDYFMHQP</sequence>
<dbReference type="SMART" id="SM00667">
    <property type="entry name" value="LisH"/>
    <property type="match status" value="1"/>
</dbReference>
<feature type="compositionally biased region" description="Pro residues" evidence="4">
    <location>
        <begin position="280"/>
        <end position="296"/>
    </location>
</feature>
<evidence type="ECO:0000313" key="6">
    <source>
        <dbReference type="RefSeq" id="XP_022100255.1"/>
    </source>
</evidence>
<dbReference type="PROSITE" id="PS50896">
    <property type="entry name" value="LISH"/>
    <property type="match status" value="1"/>
</dbReference>
<dbReference type="RefSeq" id="XP_022100255.1">
    <property type="nucleotide sequence ID" value="XM_022244563.1"/>
</dbReference>
<dbReference type="PRINTS" id="PR01743">
    <property type="entry name" value="SSDNABINDING"/>
</dbReference>
<dbReference type="OrthoDB" id="5600002at2759"/>
<feature type="compositionally biased region" description="Pro residues" evidence="4">
    <location>
        <begin position="323"/>
        <end position="333"/>
    </location>
</feature>
<dbReference type="GO" id="GO:0045944">
    <property type="term" value="P:positive regulation of transcription by RNA polymerase II"/>
    <property type="evidence" value="ECO:0007669"/>
    <property type="project" value="TreeGrafter"/>
</dbReference>
<feature type="compositionally biased region" description="Basic and acidic residues" evidence="4">
    <location>
        <begin position="454"/>
        <end position="482"/>
    </location>
</feature>
<dbReference type="GeneID" id="110984389"/>
<feature type="compositionally biased region" description="Basic and acidic residues" evidence="4">
    <location>
        <begin position="344"/>
        <end position="357"/>
    </location>
</feature>
<organism evidence="5 6">
    <name type="scientific">Acanthaster planci</name>
    <name type="common">Crown-of-thorns starfish</name>
    <dbReference type="NCBI Taxonomy" id="133434"/>
    <lineage>
        <taxon>Eukaryota</taxon>
        <taxon>Metazoa</taxon>
        <taxon>Echinodermata</taxon>
        <taxon>Eleutherozoa</taxon>
        <taxon>Asterozoa</taxon>
        <taxon>Asteroidea</taxon>
        <taxon>Valvatacea</taxon>
        <taxon>Valvatida</taxon>
        <taxon>Acanthasteridae</taxon>
        <taxon>Acanthaster</taxon>
    </lineage>
</organism>
<comment type="subcellular location">
    <subcellularLocation>
        <location evidence="1">Nucleus</location>
    </subcellularLocation>
</comment>
<reference evidence="6" key="1">
    <citation type="submission" date="2025-08" db="UniProtKB">
        <authorList>
            <consortium name="RefSeq"/>
        </authorList>
    </citation>
    <scope>IDENTIFICATION</scope>
</reference>
<evidence type="ECO:0000256" key="1">
    <source>
        <dbReference type="ARBA" id="ARBA00004123"/>
    </source>
</evidence>
<name>A0A8B7Z634_ACAPL</name>
<feature type="region of interest" description="Disordered" evidence="4">
    <location>
        <begin position="273"/>
        <end position="482"/>
    </location>
</feature>
<evidence type="ECO:0000256" key="3">
    <source>
        <dbReference type="ARBA" id="ARBA00023242"/>
    </source>
</evidence>
<feature type="compositionally biased region" description="Polar residues" evidence="4">
    <location>
        <begin position="301"/>
        <end position="311"/>
    </location>
</feature>
<protein>
    <submittedName>
        <fullName evidence="6">Single-stranded DNA-binding protein 3-like isoform X11</fullName>
    </submittedName>
</protein>
<evidence type="ECO:0000313" key="5">
    <source>
        <dbReference type="Proteomes" id="UP000694845"/>
    </source>
</evidence>
<gene>
    <name evidence="6" type="primary">LOC110984389</name>
</gene>
<evidence type="ECO:0000256" key="4">
    <source>
        <dbReference type="SAM" id="MobiDB-lite"/>
    </source>
</evidence>
<dbReference type="InterPro" id="IPR008116">
    <property type="entry name" value="SSDP_DNA-bd"/>
</dbReference>
<dbReference type="InterPro" id="IPR006594">
    <property type="entry name" value="LisH"/>
</dbReference>
<dbReference type="GO" id="GO:0005634">
    <property type="term" value="C:nucleus"/>
    <property type="evidence" value="ECO:0007669"/>
    <property type="project" value="UniProtKB-SubCell"/>
</dbReference>
<dbReference type="PANTHER" id="PTHR12610">
    <property type="entry name" value="SINGLE STRANDED DNA BINDING PROTEIN"/>
    <property type="match status" value="1"/>
</dbReference>
<keyword evidence="5" id="KW-1185">Reference proteome</keyword>
<feature type="region of interest" description="Disordered" evidence="4">
    <location>
        <begin position="114"/>
        <end position="222"/>
    </location>
</feature>